<evidence type="ECO:0000259" key="2">
    <source>
        <dbReference type="PROSITE" id="PS52045"/>
    </source>
</evidence>
<dbReference type="EMBL" id="KB870807">
    <property type="protein sequence ID" value="EOA32193.1"/>
    <property type="molecule type" value="Genomic_DNA"/>
</dbReference>
<sequence>MISYLVLHILIVAAIVIGSEFFDTHDDAEVDRILKRVNKPPLKSIKSPDGDIIDCIHMKDHPIYDNPLFKNYTIQMRPSSYPKELNMKSSANEKQSTVTQLWTINGKCPKNSIPIRRTKRRDILRTRSIKKYGRKNPNIIHHPKLFNSTSNSIHEYAQIQVKGKFHGAQAVINVWKPYVQMTKEFSLAQMWVMAGPFSEVNSIEAGWQVYHDRYGDDNPRYFIFWTADGYKSGCYNLDCSGFVPINQKFALGAAVSNVSTYNGHQYHIPTTIWKDPHSGNWWLKFTDHEFVGYWPSILFNHLKDGATQIQWGGEIINFKDSSRHTTTDMGSGHFADEGYQKASYFKNLEAIDEHDIKIKPKEGYSYMTQEGCYNIRSAYNNLWGIHFFYGGPGRNQKCI</sequence>
<feature type="chain" id="PRO_5004352671" description="Neprosin PEP catalytic domain-containing protein" evidence="1">
    <location>
        <begin position="19"/>
        <end position="399"/>
    </location>
</feature>
<dbReference type="Pfam" id="PF14365">
    <property type="entry name" value="Neprosin_AP"/>
    <property type="match status" value="1"/>
</dbReference>
<keyword evidence="4" id="KW-1185">Reference proteome</keyword>
<gene>
    <name evidence="3" type="ORF">CARUB_v10015449mg</name>
</gene>
<dbReference type="InterPro" id="IPR025521">
    <property type="entry name" value="Neprosin_propep"/>
</dbReference>
<evidence type="ECO:0000256" key="1">
    <source>
        <dbReference type="SAM" id="SignalP"/>
    </source>
</evidence>
<dbReference type="KEGG" id="crb:17893604"/>
<organism evidence="3 4">
    <name type="scientific">Capsella rubella</name>
    <dbReference type="NCBI Taxonomy" id="81985"/>
    <lineage>
        <taxon>Eukaryota</taxon>
        <taxon>Viridiplantae</taxon>
        <taxon>Streptophyta</taxon>
        <taxon>Embryophyta</taxon>
        <taxon>Tracheophyta</taxon>
        <taxon>Spermatophyta</taxon>
        <taxon>Magnoliopsida</taxon>
        <taxon>eudicotyledons</taxon>
        <taxon>Gunneridae</taxon>
        <taxon>Pentapetalae</taxon>
        <taxon>rosids</taxon>
        <taxon>malvids</taxon>
        <taxon>Brassicales</taxon>
        <taxon>Brassicaceae</taxon>
        <taxon>Camelineae</taxon>
        <taxon>Capsella</taxon>
    </lineage>
</organism>
<dbReference type="Pfam" id="PF03080">
    <property type="entry name" value="Neprosin"/>
    <property type="match status" value="1"/>
</dbReference>
<protein>
    <recommendedName>
        <fullName evidence="2">Neprosin PEP catalytic domain-containing protein</fullName>
    </recommendedName>
</protein>
<keyword evidence="1" id="KW-0732">Signal</keyword>
<reference evidence="4" key="1">
    <citation type="journal article" date="2013" name="Nat. Genet.">
        <title>The Capsella rubella genome and the genomic consequences of rapid mating system evolution.</title>
        <authorList>
            <person name="Slotte T."/>
            <person name="Hazzouri K.M."/>
            <person name="Agren J.A."/>
            <person name="Koenig D."/>
            <person name="Maumus F."/>
            <person name="Guo Y.L."/>
            <person name="Steige K."/>
            <person name="Platts A.E."/>
            <person name="Escobar J.S."/>
            <person name="Newman L.K."/>
            <person name="Wang W."/>
            <person name="Mandakova T."/>
            <person name="Vello E."/>
            <person name="Smith L.M."/>
            <person name="Henz S.R."/>
            <person name="Steffen J."/>
            <person name="Takuno S."/>
            <person name="Brandvain Y."/>
            <person name="Coop G."/>
            <person name="Andolfatto P."/>
            <person name="Hu T.T."/>
            <person name="Blanchette M."/>
            <person name="Clark R.M."/>
            <person name="Quesneville H."/>
            <person name="Nordborg M."/>
            <person name="Gaut B.S."/>
            <person name="Lysak M.A."/>
            <person name="Jenkins J."/>
            <person name="Grimwood J."/>
            <person name="Chapman J."/>
            <person name="Prochnik S."/>
            <person name="Shu S."/>
            <person name="Rokhsar D."/>
            <person name="Schmutz J."/>
            <person name="Weigel D."/>
            <person name="Wright S.I."/>
        </authorList>
    </citation>
    <scope>NUCLEOTIDE SEQUENCE [LARGE SCALE GENOMIC DNA]</scope>
    <source>
        <strain evidence="4">cv. Monte Gargano</strain>
    </source>
</reference>
<dbReference type="Gene3D" id="3.90.1320.10">
    <property type="entry name" value="Outer-capsid protein sigma 3, large lobe"/>
    <property type="match status" value="1"/>
</dbReference>
<dbReference type="PANTHER" id="PTHR31589:SF198">
    <property type="entry name" value="NEP-INTERACTING PROTEIN 1"/>
    <property type="match status" value="1"/>
</dbReference>
<dbReference type="Proteomes" id="UP000029121">
    <property type="component" value="Unassembled WGS sequence"/>
</dbReference>
<dbReference type="STRING" id="81985.R0I6X2"/>
<evidence type="ECO:0000313" key="3">
    <source>
        <dbReference type="EMBL" id="EOA32193.1"/>
    </source>
</evidence>
<dbReference type="InterPro" id="IPR053168">
    <property type="entry name" value="Glutamic_endopeptidase"/>
</dbReference>
<dbReference type="InterPro" id="IPR004314">
    <property type="entry name" value="Neprosin"/>
</dbReference>
<feature type="signal peptide" evidence="1">
    <location>
        <begin position="1"/>
        <end position="18"/>
    </location>
</feature>
<dbReference type="PANTHER" id="PTHR31589">
    <property type="entry name" value="PROTEIN, PUTATIVE (DUF239)-RELATED-RELATED"/>
    <property type="match status" value="1"/>
</dbReference>
<dbReference type="PROSITE" id="PS52045">
    <property type="entry name" value="NEPROSIN_PEP_CD"/>
    <property type="match status" value="1"/>
</dbReference>
<feature type="domain" description="Neprosin PEP catalytic" evidence="2">
    <location>
        <begin position="146"/>
        <end position="399"/>
    </location>
</feature>
<name>R0I6X2_9BRAS</name>
<dbReference type="eggNOG" id="ENOG502QVB2">
    <property type="taxonomic scope" value="Eukaryota"/>
</dbReference>
<dbReference type="FunFam" id="3.90.1320.10:FF:000001">
    <property type="entry name" value="Putative carboxyl-terminal proteinase"/>
    <property type="match status" value="1"/>
</dbReference>
<dbReference type="AlphaFoldDB" id="R0I6X2"/>
<evidence type="ECO:0000313" key="4">
    <source>
        <dbReference type="Proteomes" id="UP000029121"/>
    </source>
</evidence>
<dbReference type="OrthoDB" id="1858978at2759"/>
<accession>R0I6X2</accession>
<proteinExistence type="predicted"/>